<evidence type="ECO:0000313" key="2">
    <source>
        <dbReference type="EMBL" id="KAK2590191.1"/>
    </source>
</evidence>
<evidence type="ECO:0000259" key="1">
    <source>
        <dbReference type="Pfam" id="PF18457"/>
    </source>
</evidence>
<accession>A0AAJ0CC16</accession>
<feature type="non-terminal residue" evidence="2">
    <location>
        <position position="1"/>
    </location>
</feature>
<dbReference type="Gene3D" id="2.60.40.3820">
    <property type="match status" value="2"/>
</dbReference>
<evidence type="ECO:0000313" key="3">
    <source>
        <dbReference type="Proteomes" id="UP001251528"/>
    </source>
</evidence>
<dbReference type="EMBL" id="JASWJB010000473">
    <property type="protein sequence ID" value="KAK2590191.1"/>
    <property type="molecule type" value="Genomic_DNA"/>
</dbReference>
<comment type="caution">
    <text evidence="2">The sequence shown here is derived from an EMBL/GenBank/DDBJ whole genome shotgun (WGS) entry which is preliminary data.</text>
</comment>
<dbReference type="Proteomes" id="UP001251528">
    <property type="component" value="Unassembled WGS sequence"/>
</dbReference>
<gene>
    <name evidence="2" type="ORF">QQS21_012132</name>
</gene>
<sequence>PRQLRLLLSQWRSSRALAAEGNKACVQIDNKTPGPLLDVKVIHKYSSVYNEHHKWDVVPVGLTKNPKDMEINFNTGIGRIGLDRWKVTWRTPNETLINFSDPDNYRSFFDTAEHVMASVAIFASYAVALGSGIIVGLPAGPLGAAAGALAGDSLGETVSKHLSQAILSSETTAGFKEHMLEEEDVGGCTVIIIDSDHSITLSSRSGNSTTKVSQMKYKVFTDHVQLIIRDNVTAQAEQDLVKPTEVSPIQEVRAGKGNFQEES</sequence>
<keyword evidence="3" id="KW-1185">Reference proteome</keyword>
<dbReference type="Pfam" id="PF18457">
    <property type="entry name" value="PUD1_2"/>
    <property type="match status" value="1"/>
</dbReference>
<organism evidence="2 3">
    <name type="scientific">Conoideocrella luteorostrata</name>
    <dbReference type="NCBI Taxonomy" id="1105319"/>
    <lineage>
        <taxon>Eukaryota</taxon>
        <taxon>Fungi</taxon>
        <taxon>Dikarya</taxon>
        <taxon>Ascomycota</taxon>
        <taxon>Pezizomycotina</taxon>
        <taxon>Sordariomycetes</taxon>
        <taxon>Hypocreomycetidae</taxon>
        <taxon>Hypocreales</taxon>
        <taxon>Clavicipitaceae</taxon>
        <taxon>Conoideocrella</taxon>
    </lineage>
</organism>
<dbReference type="AlphaFoldDB" id="A0AAJ0CC16"/>
<dbReference type="InterPro" id="IPR041157">
    <property type="entry name" value="PUD1/2"/>
</dbReference>
<proteinExistence type="predicted"/>
<reference evidence="2" key="1">
    <citation type="submission" date="2023-06" db="EMBL/GenBank/DDBJ databases">
        <title>Conoideocrella luteorostrata (Hypocreales: Clavicipitaceae), a potential biocontrol fungus for elongate hemlock scale in United States Christmas tree production areas.</title>
        <authorList>
            <person name="Barrett H."/>
            <person name="Lovett B."/>
            <person name="Macias A.M."/>
            <person name="Stajich J.E."/>
            <person name="Kasson M.T."/>
        </authorList>
    </citation>
    <scope>NUCLEOTIDE SEQUENCE</scope>
    <source>
        <strain evidence="2">ARSEF 14590</strain>
    </source>
</reference>
<protein>
    <recommendedName>
        <fullName evidence="1">Up-regulated in Daf-2 domain-containing protein</fullName>
    </recommendedName>
</protein>
<name>A0AAJ0CC16_9HYPO</name>
<feature type="domain" description="Up-regulated in Daf-2" evidence="1">
    <location>
        <begin position="23"/>
        <end position="211"/>
    </location>
</feature>